<dbReference type="EMBL" id="JAXQNO010000001">
    <property type="protein sequence ID" value="KAK4803831.1"/>
    <property type="molecule type" value="Genomic_DNA"/>
</dbReference>
<accession>A0AAN7MHG8</accession>
<reference evidence="2 3" key="1">
    <citation type="journal article" date="2023" name="Hortic Res">
        <title>Pangenome of water caltrop reveals structural variations and asymmetric subgenome divergence after allopolyploidization.</title>
        <authorList>
            <person name="Zhang X."/>
            <person name="Chen Y."/>
            <person name="Wang L."/>
            <person name="Yuan Y."/>
            <person name="Fang M."/>
            <person name="Shi L."/>
            <person name="Lu R."/>
            <person name="Comes H.P."/>
            <person name="Ma Y."/>
            <person name="Chen Y."/>
            <person name="Huang G."/>
            <person name="Zhou Y."/>
            <person name="Zheng Z."/>
            <person name="Qiu Y."/>
        </authorList>
    </citation>
    <scope>NUCLEOTIDE SEQUENCE [LARGE SCALE GENOMIC DNA]</scope>
    <source>
        <strain evidence="2">F231</strain>
    </source>
</reference>
<organism evidence="2 3">
    <name type="scientific">Trapa natans</name>
    <name type="common">Water chestnut</name>
    <dbReference type="NCBI Taxonomy" id="22666"/>
    <lineage>
        <taxon>Eukaryota</taxon>
        <taxon>Viridiplantae</taxon>
        <taxon>Streptophyta</taxon>
        <taxon>Embryophyta</taxon>
        <taxon>Tracheophyta</taxon>
        <taxon>Spermatophyta</taxon>
        <taxon>Magnoliopsida</taxon>
        <taxon>eudicotyledons</taxon>
        <taxon>Gunneridae</taxon>
        <taxon>Pentapetalae</taxon>
        <taxon>rosids</taxon>
        <taxon>malvids</taxon>
        <taxon>Myrtales</taxon>
        <taxon>Lythraceae</taxon>
        <taxon>Trapa</taxon>
    </lineage>
</organism>
<keyword evidence="1" id="KW-0732">Signal</keyword>
<feature type="chain" id="PRO_5043021254" evidence="1">
    <location>
        <begin position="28"/>
        <end position="133"/>
    </location>
</feature>
<gene>
    <name evidence="2" type="ORF">SAY86_003648</name>
</gene>
<sequence length="133" mass="13820">MSSKIFLSIVVAGLLASFALFVLDAEAESLGSTKMTFASSLGLKDQRISPQAECYFCGDYASSKCCYSAAAGGRKDKSTVGLVKPADISKTASGDKVYPQATCNFCGYIEAGICLNCGVLDADAAAEGFKPKN</sequence>
<protein>
    <submittedName>
        <fullName evidence="2">Uncharacterized protein</fullName>
    </submittedName>
</protein>
<evidence type="ECO:0000313" key="3">
    <source>
        <dbReference type="Proteomes" id="UP001346149"/>
    </source>
</evidence>
<name>A0AAN7MHG8_TRANT</name>
<evidence type="ECO:0000256" key="1">
    <source>
        <dbReference type="SAM" id="SignalP"/>
    </source>
</evidence>
<dbReference type="AlphaFoldDB" id="A0AAN7MHG8"/>
<dbReference type="Proteomes" id="UP001346149">
    <property type="component" value="Unassembled WGS sequence"/>
</dbReference>
<comment type="caution">
    <text evidence="2">The sequence shown here is derived from an EMBL/GenBank/DDBJ whole genome shotgun (WGS) entry which is preliminary data.</text>
</comment>
<keyword evidence="3" id="KW-1185">Reference proteome</keyword>
<feature type="signal peptide" evidence="1">
    <location>
        <begin position="1"/>
        <end position="27"/>
    </location>
</feature>
<proteinExistence type="predicted"/>
<evidence type="ECO:0000313" key="2">
    <source>
        <dbReference type="EMBL" id="KAK4803831.1"/>
    </source>
</evidence>